<accession>A0A2K3MJ64</accession>
<feature type="non-terminal residue" evidence="1">
    <location>
        <position position="65"/>
    </location>
</feature>
<dbReference type="Proteomes" id="UP000236291">
    <property type="component" value="Unassembled WGS sequence"/>
</dbReference>
<dbReference type="AlphaFoldDB" id="A0A2K3MJ64"/>
<comment type="caution">
    <text evidence="1">The sequence shown here is derived from an EMBL/GenBank/DDBJ whole genome shotgun (WGS) entry which is preliminary data.</text>
</comment>
<proteinExistence type="predicted"/>
<gene>
    <name evidence="1" type="ORF">L195_g046953</name>
</gene>
<evidence type="ECO:0000313" key="1">
    <source>
        <dbReference type="EMBL" id="PNX90826.1"/>
    </source>
</evidence>
<organism evidence="1 2">
    <name type="scientific">Trifolium pratense</name>
    <name type="common">Red clover</name>
    <dbReference type="NCBI Taxonomy" id="57577"/>
    <lineage>
        <taxon>Eukaryota</taxon>
        <taxon>Viridiplantae</taxon>
        <taxon>Streptophyta</taxon>
        <taxon>Embryophyta</taxon>
        <taxon>Tracheophyta</taxon>
        <taxon>Spermatophyta</taxon>
        <taxon>Magnoliopsida</taxon>
        <taxon>eudicotyledons</taxon>
        <taxon>Gunneridae</taxon>
        <taxon>Pentapetalae</taxon>
        <taxon>rosids</taxon>
        <taxon>fabids</taxon>
        <taxon>Fabales</taxon>
        <taxon>Fabaceae</taxon>
        <taxon>Papilionoideae</taxon>
        <taxon>50 kb inversion clade</taxon>
        <taxon>NPAAA clade</taxon>
        <taxon>Hologalegina</taxon>
        <taxon>IRL clade</taxon>
        <taxon>Trifolieae</taxon>
        <taxon>Trifolium</taxon>
    </lineage>
</organism>
<dbReference type="EMBL" id="ASHM01064104">
    <property type="protein sequence ID" value="PNX90826.1"/>
    <property type="molecule type" value="Genomic_DNA"/>
</dbReference>
<sequence length="65" mass="7389">MVSKVLANRLKYCLDKCGAQGIEVILMSEPWLRKEDGLWIRAPQIEEAEVEAIMVVPLFDEVQEG</sequence>
<reference evidence="1 2" key="2">
    <citation type="journal article" date="2017" name="Front. Plant Sci.">
        <title>Gene Classification and Mining of Molecular Markers Useful in Red Clover (Trifolium pratense) Breeding.</title>
        <authorList>
            <person name="Istvanek J."/>
            <person name="Dluhosova J."/>
            <person name="Dluhos P."/>
            <person name="Patkova L."/>
            <person name="Nedelnik J."/>
            <person name="Repkova J."/>
        </authorList>
    </citation>
    <scope>NUCLEOTIDE SEQUENCE [LARGE SCALE GENOMIC DNA]</scope>
    <source>
        <strain evidence="2">cv. Tatra</strain>
        <tissue evidence="1">Young leaves</tissue>
    </source>
</reference>
<evidence type="ECO:0000313" key="2">
    <source>
        <dbReference type="Proteomes" id="UP000236291"/>
    </source>
</evidence>
<reference evidence="1 2" key="1">
    <citation type="journal article" date="2014" name="Am. J. Bot.">
        <title>Genome assembly and annotation for red clover (Trifolium pratense; Fabaceae).</title>
        <authorList>
            <person name="Istvanek J."/>
            <person name="Jaros M."/>
            <person name="Krenek A."/>
            <person name="Repkova J."/>
        </authorList>
    </citation>
    <scope>NUCLEOTIDE SEQUENCE [LARGE SCALE GENOMIC DNA]</scope>
    <source>
        <strain evidence="2">cv. Tatra</strain>
        <tissue evidence="1">Young leaves</tissue>
    </source>
</reference>
<name>A0A2K3MJ64_TRIPR</name>
<protein>
    <submittedName>
        <fullName evidence="1">Uncharacterized protein</fullName>
    </submittedName>
</protein>